<organism evidence="6 7">
    <name type="scientific">Photobacterium lipolyticum</name>
    <dbReference type="NCBI Taxonomy" id="266810"/>
    <lineage>
        <taxon>Bacteria</taxon>
        <taxon>Pseudomonadati</taxon>
        <taxon>Pseudomonadota</taxon>
        <taxon>Gammaproteobacteria</taxon>
        <taxon>Vibrionales</taxon>
        <taxon>Vibrionaceae</taxon>
        <taxon>Photobacterium</taxon>
    </lineage>
</organism>
<dbReference type="InterPro" id="IPR025166">
    <property type="entry name" value="Integrase_DNA_bind_dom"/>
</dbReference>
<dbReference type="InterPro" id="IPR013762">
    <property type="entry name" value="Integrase-like_cat_sf"/>
</dbReference>
<sequence>MARITKPLTNTEVKQAKAKEKVYNLSDGGGLALRVRPNGSKLWLLDYYRPYTKKRTSLSFGTYPEVSLADARREREKARELLAKDIDPKEHRDQKQQILKEAHQNTFQNIASMWFEVKKADVTPDYAEDIWRSLELHIFPTLGPLPVHKVAAPKAIEVIRPIAAKGSLETVKRLCQRMNEIMIYAVNTGLIESNPLAGIKKAFEAPKKKNMATIKPEQLPELMKALSTASIKKTTRGLIEWQLHTMTRPSEAAGTRWNEFDFAACLWNIPAERMKKKKDHTVPLSPQALSLLEAMKPISGHREHVFPADRDPTRHTNEQTANAALKRMGFSGILVAHGLRALASTTLNEQGFDPDVIEAALAHIDKNEVRRAYNRADYLERRKALMYWWSEYIETAATGSMSLAAGNHQGLRAINS</sequence>
<keyword evidence="4" id="KW-0233">DNA recombination</keyword>
<dbReference type="RefSeq" id="WP_107284850.1">
    <property type="nucleotide sequence ID" value="NZ_PYMC01000018.1"/>
</dbReference>
<dbReference type="InterPro" id="IPR038488">
    <property type="entry name" value="Integrase_DNA-bd_sf"/>
</dbReference>
<dbReference type="Pfam" id="PF13356">
    <property type="entry name" value="Arm-DNA-bind_3"/>
    <property type="match status" value="1"/>
</dbReference>
<evidence type="ECO:0000313" key="7">
    <source>
        <dbReference type="Proteomes" id="UP000240904"/>
    </source>
</evidence>
<dbReference type="InterPro" id="IPR002104">
    <property type="entry name" value="Integrase_catalytic"/>
</dbReference>
<protein>
    <submittedName>
        <fullName evidence="6">Integrase</fullName>
    </submittedName>
</protein>
<dbReference type="Pfam" id="PF00589">
    <property type="entry name" value="Phage_integrase"/>
    <property type="match status" value="1"/>
</dbReference>
<accession>A0A2T3MTM5</accession>
<dbReference type="InterPro" id="IPR010998">
    <property type="entry name" value="Integrase_recombinase_N"/>
</dbReference>
<dbReference type="PANTHER" id="PTHR30629:SF6">
    <property type="entry name" value="PROPHAGE INTEGRASE INTA-RELATED"/>
    <property type="match status" value="1"/>
</dbReference>
<dbReference type="InterPro" id="IPR053876">
    <property type="entry name" value="Phage_int_M"/>
</dbReference>
<proteinExistence type="inferred from homology"/>
<dbReference type="InterPro" id="IPR050808">
    <property type="entry name" value="Phage_Integrase"/>
</dbReference>
<dbReference type="GO" id="GO:0006310">
    <property type="term" value="P:DNA recombination"/>
    <property type="evidence" value="ECO:0007669"/>
    <property type="project" value="UniProtKB-KW"/>
</dbReference>
<evidence type="ECO:0000256" key="4">
    <source>
        <dbReference type="ARBA" id="ARBA00023172"/>
    </source>
</evidence>
<dbReference type="CDD" id="cd00801">
    <property type="entry name" value="INT_P4_C"/>
    <property type="match status" value="1"/>
</dbReference>
<dbReference type="EMBL" id="PYMC01000018">
    <property type="protein sequence ID" value="PSW02556.1"/>
    <property type="molecule type" value="Genomic_DNA"/>
</dbReference>
<dbReference type="Gene3D" id="3.30.160.390">
    <property type="entry name" value="Integrase, DNA-binding domain"/>
    <property type="match status" value="1"/>
</dbReference>
<dbReference type="PANTHER" id="PTHR30629">
    <property type="entry name" value="PROPHAGE INTEGRASE"/>
    <property type="match status" value="1"/>
</dbReference>
<evidence type="ECO:0000256" key="1">
    <source>
        <dbReference type="ARBA" id="ARBA00008857"/>
    </source>
</evidence>
<dbReference type="GO" id="GO:0015074">
    <property type="term" value="P:DNA integration"/>
    <property type="evidence" value="ECO:0007669"/>
    <property type="project" value="UniProtKB-KW"/>
</dbReference>
<dbReference type="GO" id="GO:0003677">
    <property type="term" value="F:DNA binding"/>
    <property type="evidence" value="ECO:0007669"/>
    <property type="project" value="UniProtKB-KW"/>
</dbReference>
<name>A0A2T3MTM5_9GAMM</name>
<dbReference type="OrthoDB" id="9795573at2"/>
<keyword evidence="7" id="KW-1185">Reference proteome</keyword>
<dbReference type="SUPFAM" id="SSF56349">
    <property type="entry name" value="DNA breaking-rejoining enzymes"/>
    <property type="match status" value="1"/>
</dbReference>
<dbReference type="InterPro" id="IPR011010">
    <property type="entry name" value="DNA_brk_join_enz"/>
</dbReference>
<keyword evidence="2" id="KW-0229">DNA integration</keyword>
<evidence type="ECO:0000256" key="3">
    <source>
        <dbReference type="ARBA" id="ARBA00023125"/>
    </source>
</evidence>
<dbReference type="AlphaFoldDB" id="A0A2T3MTM5"/>
<comment type="caution">
    <text evidence="6">The sequence shown here is derived from an EMBL/GenBank/DDBJ whole genome shotgun (WGS) entry which is preliminary data.</text>
</comment>
<dbReference type="Gene3D" id="1.10.443.10">
    <property type="entry name" value="Intergrase catalytic core"/>
    <property type="match status" value="1"/>
</dbReference>
<dbReference type="NCBIfam" id="NF007246">
    <property type="entry name" value="PRK09692.1"/>
    <property type="match status" value="1"/>
</dbReference>
<comment type="similarity">
    <text evidence="1">Belongs to the 'phage' integrase family.</text>
</comment>
<evidence type="ECO:0000256" key="2">
    <source>
        <dbReference type="ARBA" id="ARBA00022908"/>
    </source>
</evidence>
<reference evidence="6 7" key="1">
    <citation type="submission" date="2018-03" db="EMBL/GenBank/DDBJ databases">
        <title>Whole genome sequencing of Histamine producing bacteria.</title>
        <authorList>
            <person name="Butler K."/>
        </authorList>
    </citation>
    <scope>NUCLEOTIDE SEQUENCE [LARGE SCALE GENOMIC DNA]</scope>
    <source>
        <strain evidence="6 7">DSM 16190</strain>
    </source>
</reference>
<dbReference type="PROSITE" id="PS51898">
    <property type="entry name" value="TYR_RECOMBINASE"/>
    <property type="match status" value="1"/>
</dbReference>
<feature type="domain" description="Tyr recombinase" evidence="5">
    <location>
        <begin position="209"/>
        <end position="386"/>
    </location>
</feature>
<dbReference type="Pfam" id="PF22022">
    <property type="entry name" value="Phage_int_M"/>
    <property type="match status" value="1"/>
</dbReference>
<dbReference type="Proteomes" id="UP000240904">
    <property type="component" value="Unassembled WGS sequence"/>
</dbReference>
<evidence type="ECO:0000259" key="5">
    <source>
        <dbReference type="PROSITE" id="PS51898"/>
    </source>
</evidence>
<evidence type="ECO:0000313" key="6">
    <source>
        <dbReference type="EMBL" id="PSW02556.1"/>
    </source>
</evidence>
<keyword evidence="3" id="KW-0238">DNA-binding</keyword>
<dbReference type="Gene3D" id="1.10.150.130">
    <property type="match status" value="1"/>
</dbReference>
<gene>
    <name evidence="6" type="ORF">C9I89_18730</name>
</gene>